<dbReference type="OMA" id="RIDEFWR"/>
<dbReference type="SUPFAM" id="SSF56091">
    <property type="entry name" value="DNA ligase/mRNA capping enzyme, catalytic domain"/>
    <property type="match status" value="1"/>
</dbReference>
<evidence type="ECO:0000256" key="3">
    <source>
        <dbReference type="ARBA" id="ARBA00022741"/>
    </source>
</evidence>
<dbReference type="Gene3D" id="3.30.1490.70">
    <property type="match status" value="1"/>
</dbReference>
<accession>A0A1U7LN40</accession>
<keyword evidence="9" id="KW-1185">Reference proteome</keyword>
<dbReference type="GO" id="GO:0006310">
    <property type="term" value="P:DNA recombination"/>
    <property type="evidence" value="ECO:0007669"/>
    <property type="project" value="InterPro"/>
</dbReference>
<evidence type="ECO:0000256" key="6">
    <source>
        <dbReference type="SAM" id="MobiDB-lite"/>
    </source>
</evidence>
<sequence>MSILFGDVCNLLEALERAQLAKLSKIRTKQVYSETLNVFFNCHKDILKNNSKMTLALLSMLLPDMRKDRVYALRENSLVKIFTKVLDIEHRKTQLENWRESGNGDLGTALKRIVDLTFPGSHQISNLTILDIEGTFNELATLSTFSELIQNQDVQRMPTHERKCCLKIIKPNFNRMTPNEAKWFVRILLKDLRPVEFSEGFVLVRIDQCLPRIYSIKHDIRKACEALYWEDRDPAFRPQIGTPVRIPKCQKGMGCKHTVDVINKSRVYAEIKYDGERMQIHVDLADEHSPIKIFSKSGRNSTQDRKRTLPIIIEALRFTRQNRAFQQKCIIEGELVVYDDKLKAIQPFDVIRYHVTRANRGLGRDKTRRIPKTEHLMIVFFDCILVDDRSLLGETYEERRKTLESLIDIRSGWSQLAARRQFDFKTDYAGKLNSFRKFKAEIITARQEGLVIKKADSPYLPLYGHNHDWVKLKKDYINGFGDTADVAIVGAGFNTKRAKDRKLGSHMWNVFHIGLVTNKDDGAKPDFLVVDVLTYDIAMADLFNLNNINKSNAITYKANSFIMPANYKIRPELTQESPLTVVFKDPMVFEIFGSGFHKPGAIDYSVLRWPRFIKHHFDRVWLDAVDYNEYQALAQEATGLPLPGEIEAWQEALAETDELHNQAKTKTPPKRSTPTTPQKILSACRIKAISSKGLQDAPPKMMDLRSVSKCKQTNLEDTSSTKSLLKPTMTLDIQATLLHGLEIRKQRSKASLFSGSVPNTPSRNRSAEANPFDIADKGPSTAASSLVSSCSEKPSTSGLLNTPSSLRYDSFHQPVKLQKRTLEDSNKENDGLENIQDSLMPLPKHRRTLLGSFALNHSRTKKCSINKNSLFNSDSTIFLASSLEKSRYIYTVLEGHKVKQILQWDDPIQLNISHLSRIVILIEERQRKEMMSMLSKIRDAFREGKLSESVYVFDWRIIEDEDTAKHLLWAFV</sequence>
<dbReference type="Pfam" id="PF04675">
    <property type="entry name" value="DNA_ligase_A_N"/>
    <property type="match status" value="1"/>
</dbReference>
<evidence type="ECO:0000256" key="4">
    <source>
        <dbReference type="ARBA" id="ARBA00022840"/>
    </source>
</evidence>
<feature type="compositionally biased region" description="Polar residues" evidence="6">
    <location>
        <begin position="751"/>
        <end position="764"/>
    </location>
</feature>
<gene>
    <name evidence="8" type="ORF">NEOLI_002917</name>
</gene>
<dbReference type="GO" id="GO:0003910">
    <property type="term" value="F:DNA ligase (ATP) activity"/>
    <property type="evidence" value="ECO:0007669"/>
    <property type="project" value="InterPro"/>
</dbReference>
<keyword evidence="5" id="KW-0539">Nucleus</keyword>
<dbReference type="PROSITE" id="PS00697">
    <property type="entry name" value="DNA_LIGASE_A1"/>
    <property type="match status" value="1"/>
</dbReference>
<dbReference type="InterPro" id="IPR012340">
    <property type="entry name" value="NA-bd_OB-fold"/>
</dbReference>
<evidence type="ECO:0000313" key="8">
    <source>
        <dbReference type="EMBL" id="OLL24090.1"/>
    </source>
</evidence>
<dbReference type="PANTHER" id="PTHR45997:SF2">
    <property type="entry name" value="ATP DEPENDENT DNA LIGASE DOMAIN PROTEIN (AFU_ORTHOLOGUE AFUA_5G02430)"/>
    <property type="match status" value="1"/>
</dbReference>
<dbReference type="InterPro" id="IPR036599">
    <property type="entry name" value="DNA_ligase_N_sf"/>
</dbReference>
<dbReference type="AlphaFoldDB" id="A0A1U7LN40"/>
<organism evidence="8 9">
    <name type="scientific">Neolecta irregularis (strain DAH-3)</name>
    <dbReference type="NCBI Taxonomy" id="1198029"/>
    <lineage>
        <taxon>Eukaryota</taxon>
        <taxon>Fungi</taxon>
        <taxon>Dikarya</taxon>
        <taxon>Ascomycota</taxon>
        <taxon>Taphrinomycotina</taxon>
        <taxon>Neolectales</taxon>
        <taxon>Neolectaceae</taxon>
        <taxon>Neolecta</taxon>
    </lineage>
</organism>
<keyword evidence="4" id="KW-0067">ATP-binding</keyword>
<feature type="region of interest" description="Disordered" evidence="6">
    <location>
        <begin position="785"/>
        <end position="804"/>
    </location>
</feature>
<dbReference type="Gene3D" id="1.10.3260.10">
    <property type="entry name" value="DNA ligase, ATP-dependent, N-terminal domain"/>
    <property type="match status" value="1"/>
</dbReference>
<evidence type="ECO:0000259" key="7">
    <source>
        <dbReference type="PROSITE" id="PS50160"/>
    </source>
</evidence>
<dbReference type="GO" id="GO:0005524">
    <property type="term" value="F:ATP binding"/>
    <property type="evidence" value="ECO:0007669"/>
    <property type="project" value="UniProtKB-KW"/>
</dbReference>
<dbReference type="InterPro" id="IPR029710">
    <property type="entry name" value="LIG4"/>
</dbReference>
<dbReference type="EMBL" id="LXFE01000990">
    <property type="protein sequence ID" value="OLL24090.1"/>
    <property type="molecule type" value="Genomic_DNA"/>
</dbReference>
<dbReference type="GO" id="GO:0003677">
    <property type="term" value="F:DNA binding"/>
    <property type="evidence" value="ECO:0007669"/>
    <property type="project" value="InterPro"/>
</dbReference>
<dbReference type="Gene3D" id="2.40.50.140">
    <property type="entry name" value="Nucleic acid-binding proteins"/>
    <property type="match status" value="1"/>
</dbReference>
<evidence type="ECO:0000313" key="9">
    <source>
        <dbReference type="Proteomes" id="UP000186594"/>
    </source>
</evidence>
<feature type="region of interest" description="Disordered" evidence="6">
    <location>
        <begin position="751"/>
        <end position="780"/>
    </location>
</feature>
<dbReference type="STRING" id="1198029.A0A1U7LN40"/>
<dbReference type="InterPro" id="IPR012308">
    <property type="entry name" value="DNA_ligase_ATP-dep_N"/>
</dbReference>
<comment type="similarity">
    <text evidence="1">Belongs to the ATP-dependent DNA ligase family.</text>
</comment>
<dbReference type="InterPro" id="IPR012310">
    <property type="entry name" value="DNA_ligase_ATP-dep_cent"/>
</dbReference>
<name>A0A1U7LN40_NEOID</name>
<dbReference type="GO" id="GO:0006297">
    <property type="term" value="P:nucleotide-excision repair, DNA gap filling"/>
    <property type="evidence" value="ECO:0007669"/>
    <property type="project" value="TreeGrafter"/>
</dbReference>
<dbReference type="GO" id="GO:0032807">
    <property type="term" value="C:DNA ligase IV complex"/>
    <property type="evidence" value="ECO:0007669"/>
    <property type="project" value="TreeGrafter"/>
</dbReference>
<proteinExistence type="inferred from homology"/>
<keyword evidence="3" id="KW-0547">Nucleotide-binding</keyword>
<comment type="caution">
    <text evidence="8">The sequence shown here is derived from an EMBL/GenBank/DDBJ whole genome shotgun (WGS) entry which is preliminary data.</text>
</comment>
<dbReference type="PROSITE" id="PS50160">
    <property type="entry name" value="DNA_LIGASE_A3"/>
    <property type="match status" value="1"/>
</dbReference>
<keyword evidence="2 8" id="KW-0436">Ligase</keyword>
<evidence type="ECO:0000256" key="2">
    <source>
        <dbReference type="ARBA" id="ARBA00022598"/>
    </source>
</evidence>
<dbReference type="InterPro" id="IPR016059">
    <property type="entry name" value="DNA_ligase_ATP-dep_CS"/>
</dbReference>
<dbReference type="PANTHER" id="PTHR45997">
    <property type="entry name" value="DNA LIGASE 4"/>
    <property type="match status" value="1"/>
</dbReference>
<dbReference type="OrthoDB" id="2160351at2759"/>
<dbReference type="Gene3D" id="3.30.470.30">
    <property type="entry name" value="DNA ligase/mRNA capping enzyme"/>
    <property type="match status" value="1"/>
</dbReference>
<feature type="domain" description="ATP-dependent DNA ligase family profile" evidence="7">
    <location>
        <begin position="378"/>
        <end position="512"/>
    </location>
</feature>
<evidence type="ECO:0000256" key="5">
    <source>
        <dbReference type="ARBA" id="ARBA00023242"/>
    </source>
</evidence>
<dbReference type="GO" id="GO:0006303">
    <property type="term" value="P:double-strand break repair via nonhomologous end joining"/>
    <property type="evidence" value="ECO:0007669"/>
    <property type="project" value="TreeGrafter"/>
</dbReference>
<evidence type="ECO:0000256" key="1">
    <source>
        <dbReference type="ARBA" id="ARBA00007572"/>
    </source>
</evidence>
<dbReference type="Proteomes" id="UP000186594">
    <property type="component" value="Unassembled WGS sequence"/>
</dbReference>
<dbReference type="Pfam" id="PF01068">
    <property type="entry name" value="DNA_ligase_A_M"/>
    <property type="match status" value="1"/>
</dbReference>
<reference evidence="8 9" key="1">
    <citation type="submission" date="2016-04" db="EMBL/GenBank/DDBJ databases">
        <title>Evolutionary innovation and constraint leading to complex multicellularity in the Ascomycota.</title>
        <authorList>
            <person name="Cisse O."/>
            <person name="Nguyen A."/>
            <person name="Hewitt D.A."/>
            <person name="Jedd G."/>
            <person name="Stajich J.E."/>
        </authorList>
    </citation>
    <scope>NUCLEOTIDE SEQUENCE [LARGE SCALE GENOMIC DNA]</scope>
    <source>
        <strain evidence="8 9">DAH-3</strain>
    </source>
</reference>
<feature type="compositionally biased region" description="Polar residues" evidence="6">
    <location>
        <begin position="792"/>
        <end position="804"/>
    </location>
</feature>
<protein>
    <submittedName>
        <fullName evidence="8">DNA ligase 4</fullName>
    </submittedName>
</protein>